<reference evidence="1" key="1">
    <citation type="submission" date="2022-04" db="EMBL/GenBank/DDBJ databases">
        <title>Genome of the entomopathogenic fungus Entomophthora muscae.</title>
        <authorList>
            <person name="Elya C."/>
            <person name="Lovett B.R."/>
            <person name="Lee E."/>
            <person name="Macias A.M."/>
            <person name="Hajek A.E."/>
            <person name="De Bivort B.L."/>
            <person name="Kasson M.T."/>
            <person name="De Fine Licht H.H."/>
            <person name="Stajich J.E."/>
        </authorList>
    </citation>
    <scope>NUCLEOTIDE SEQUENCE</scope>
    <source>
        <strain evidence="1">Berkeley</strain>
    </source>
</reference>
<dbReference type="Proteomes" id="UP001165960">
    <property type="component" value="Unassembled WGS sequence"/>
</dbReference>
<protein>
    <submittedName>
        <fullName evidence="1">Uncharacterized protein</fullName>
    </submittedName>
</protein>
<sequence length="138" mass="15925">MLPHVAQPSLASFRAQLNLEYPISLKRGFLNRLSLGAPNEAPSILLIRDVPGQYKWRSWQIYDERFPSKPIIQFVWFGSNPITASFLIIALAFFNECSKSEPKQRKISSLFKISRGKKPRPSISEEPQEYKFEVVKKL</sequence>
<dbReference type="EMBL" id="QTSX02000856">
    <property type="protein sequence ID" value="KAJ9084321.1"/>
    <property type="molecule type" value="Genomic_DNA"/>
</dbReference>
<gene>
    <name evidence="1" type="ORF">DSO57_1025709</name>
</gene>
<comment type="caution">
    <text evidence="1">The sequence shown here is derived from an EMBL/GenBank/DDBJ whole genome shotgun (WGS) entry which is preliminary data.</text>
</comment>
<keyword evidence="2" id="KW-1185">Reference proteome</keyword>
<organism evidence="1 2">
    <name type="scientific">Entomophthora muscae</name>
    <dbReference type="NCBI Taxonomy" id="34485"/>
    <lineage>
        <taxon>Eukaryota</taxon>
        <taxon>Fungi</taxon>
        <taxon>Fungi incertae sedis</taxon>
        <taxon>Zoopagomycota</taxon>
        <taxon>Entomophthoromycotina</taxon>
        <taxon>Entomophthoromycetes</taxon>
        <taxon>Entomophthorales</taxon>
        <taxon>Entomophthoraceae</taxon>
        <taxon>Entomophthora</taxon>
    </lineage>
</organism>
<evidence type="ECO:0000313" key="1">
    <source>
        <dbReference type="EMBL" id="KAJ9084321.1"/>
    </source>
</evidence>
<evidence type="ECO:0000313" key="2">
    <source>
        <dbReference type="Proteomes" id="UP001165960"/>
    </source>
</evidence>
<accession>A0ACC2UC31</accession>
<proteinExistence type="predicted"/>
<name>A0ACC2UC31_9FUNG</name>